<keyword evidence="4" id="KW-1185">Reference proteome</keyword>
<protein>
    <submittedName>
        <fullName evidence="3">Zinc finger BED domain-containing protein 1</fullName>
    </submittedName>
</protein>
<evidence type="ECO:0000259" key="2">
    <source>
        <dbReference type="Pfam" id="PF05699"/>
    </source>
</evidence>
<dbReference type="Pfam" id="PF05699">
    <property type="entry name" value="Dimer_Tnp_hAT"/>
    <property type="match status" value="1"/>
</dbReference>
<dbReference type="InterPro" id="IPR008906">
    <property type="entry name" value="HATC_C_dom"/>
</dbReference>
<feature type="region of interest" description="Disordered" evidence="1">
    <location>
        <begin position="41"/>
        <end position="68"/>
    </location>
</feature>
<evidence type="ECO:0000313" key="3">
    <source>
        <dbReference type="EMBL" id="KFM63788.1"/>
    </source>
</evidence>
<feature type="compositionally biased region" description="Low complexity" evidence="1">
    <location>
        <begin position="48"/>
        <end position="59"/>
    </location>
</feature>
<dbReference type="STRING" id="407821.A0A087TF99"/>
<evidence type="ECO:0000256" key="1">
    <source>
        <dbReference type="SAM" id="MobiDB-lite"/>
    </source>
</evidence>
<dbReference type="EMBL" id="KK114958">
    <property type="protein sequence ID" value="KFM63788.1"/>
    <property type="molecule type" value="Genomic_DNA"/>
</dbReference>
<dbReference type="Proteomes" id="UP000054359">
    <property type="component" value="Unassembled WGS sequence"/>
</dbReference>
<dbReference type="AlphaFoldDB" id="A0A087TF99"/>
<dbReference type="GO" id="GO:0046983">
    <property type="term" value="F:protein dimerization activity"/>
    <property type="evidence" value="ECO:0007669"/>
    <property type="project" value="InterPro"/>
</dbReference>
<evidence type="ECO:0000313" key="4">
    <source>
        <dbReference type="Proteomes" id="UP000054359"/>
    </source>
</evidence>
<dbReference type="PANTHER" id="PTHR47611:SF3">
    <property type="entry name" value="HAT C-TERMINAL DIMERISATION DOMAIN-CONTAINING PROTEIN"/>
    <property type="match status" value="1"/>
</dbReference>
<feature type="domain" description="HAT C-terminal dimerisation" evidence="2">
    <location>
        <begin position="187"/>
        <end position="266"/>
    </location>
</feature>
<dbReference type="OrthoDB" id="6435925at2759"/>
<feature type="non-terminal residue" evidence="3">
    <location>
        <position position="269"/>
    </location>
</feature>
<organism evidence="3 4">
    <name type="scientific">Stegodyphus mimosarum</name>
    <name type="common">African social velvet spider</name>
    <dbReference type="NCBI Taxonomy" id="407821"/>
    <lineage>
        <taxon>Eukaryota</taxon>
        <taxon>Metazoa</taxon>
        <taxon>Ecdysozoa</taxon>
        <taxon>Arthropoda</taxon>
        <taxon>Chelicerata</taxon>
        <taxon>Arachnida</taxon>
        <taxon>Araneae</taxon>
        <taxon>Araneomorphae</taxon>
        <taxon>Entelegynae</taxon>
        <taxon>Eresoidea</taxon>
        <taxon>Eresidae</taxon>
        <taxon>Stegodyphus</taxon>
    </lineage>
</organism>
<dbReference type="SUPFAM" id="SSF53098">
    <property type="entry name" value="Ribonuclease H-like"/>
    <property type="match status" value="1"/>
</dbReference>
<accession>A0A087TF99</accession>
<dbReference type="InterPro" id="IPR012337">
    <property type="entry name" value="RNaseH-like_sf"/>
</dbReference>
<gene>
    <name evidence="3" type="ORF">X975_17872</name>
</gene>
<name>A0A087TF99_STEMI</name>
<sequence>MCDISKDLLSIKGGSTGNLKKHLQRKHPCVNLHEKRALSNQDVDDIDASPASSVVTSPADGGQPCKSQQTTQLTVDNSACDIVGVFSQKSQSSIMQEDIAQAAFLEPRIKKLGLKCDVAKKIADFADIICELSVVAQTIHNLVEDVEGDDEEIDESSVWFEFESKVKGSRTSSAPAADAAIEKAAAEVKKYLQEPILSRKSDPLEWWEKNENVFPNLYELSRKKLGLVATSVPCERVFSKAGLILNDRRNRLSGQKLKQLIFLHYNYNI</sequence>
<reference evidence="3 4" key="1">
    <citation type="submission" date="2013-11" db="EMBL/GenBank/DDBJ databases">
        <title>Genome sequencing of Stegodyphus mimosarum.</title>
        <authorList>
            <person name="Bechsgaard J."/>
        </authorList>
    </citation>
    <scope>NUCLEOTIDE SEQUENCE [LARGE SCALE GENOMIC DNA]</scope>
</reference>
<proteinExistence type="predicted"/>
<dbReference type="PANTHER" id="PTHR47611">
    <property type="entry name" value="HAT DIMERISATION DOMAIN, C-TERMINAL"/>
    <property type="match status" value="1"/>
</dbReference>